<evidence type="ECO:0000313" key="2">
    <source>
        <dbReference type="Proteomes" id="UP000727907"/>
    </source>
</evidence>
<accession>A0ABS6ISJ6</accession>
<evidence type="ECO:0000313" key="1">
    <source>
        <dbReference type="EMBL" id="MBU8876692.1"/>
    </source>
</evidence>
<sequence length="458" mass="46175">MRLNKVGTGLQQARNGRWPRQLCNAAVAGLFLLTGCGFSETDRQRDRDENAANPANLAPNQRTMSRVTKSTSFAAVTAEEGRAAEVGREILLAGGNATDAAVAMYFALAVTLPSAASLGASGACIVHNEKTKKAESFVFPPIAAPGAVKGTPFSVPVGVRAITLMHVRHGQLRWEQTVSPAERLARFGFPVSRALARDLQAGGALIGADAEARRIFGAAGEGTPLLQPDLATVLGSIRQRGGAEFFQGALSRTFSEQVSQAGGSLPVDTLRNAVPISSAPQSVSHYRSRVYVAPAPAAGAAALAGWNGAPPAGGTPADSGGFAGFAAVDSKGGAAACELSMGQLFGARVVVPGSGIMLGSPNPEAASVSPLIIANPGNGEFTFAGAGGGGPNAAQAVGFVAREVIDKGNNLAAVLASRQAQGGFVNAIACPSGLRGSPQACRTGADPAGAGLSTLATE</sequence>
<comment type="caution">
    <text evidence="1">The sequence shown here is derived from an EMBL/GenBank/DDBJ whole genome shotgun (WGS) entry which is preliminary data.</text>
</comment>
<dbReference type="InterPro" id="IPR000101">
    <property type="entry name" value="GGT_peptidase"/>
</dbReference>
<gene>
    <name evidence="1" type="ORF">KQ910_23155</name>
</gene>
<dbReference type="Pfam" id="PF01019">
    <property type="entry name" value="G_glu_transpept"/>
    <property type="match status" value="1"/>
</dbReference>
<reference evidence="1 2" key="1">
    <citation type="submission" date="2021-06" db="EMBL/GenBank/DDBJ databases">
        <authorList>
            <person name="Lee D.H."/>
        </authorList>
    </citation>
    <scope>NUCLEOTIDE SEQUENCE [LARGE SCALE GENOMIC DNA]</scope>
    <source>
        <strain evidence="1 2">MMS21-HV4-11</strain>
    </source>
</reference>
<dbReference type="RefSeq" id="WP_216965676.1">
    <property type="nucleotide sequence ID" value="NZ_JAHOPB010000002.1"/>
</dbReference>
<dbReference type="PANTHER" id="PTHR11686">
    <property type="entry name" value="GAMMA GLUTAMYL TRANSPEPTIDASE"/>
    <property type="match status" value="1"/>
</dbReference>
<dbReference type="EMBL" id="JAHOPB010000002">
    <property type="protein sequence ID" value="MBU8876692.1"/>
    <property type="molecule type" value="Genomic_DNA"/>
</dbReference>
<organism evidence="1 2">
    <name type="scientific">Reyranella humidisoli</name>
    <dbReference type="NCBI Taxonomy" id="2849149"/>
    <lineage>
        <taxon>Bacteria</taxon>
        <taxon>Pseudomonadati</taxon>
        <taxon>Pseudomonadota</taxon>
        <taxon>Alphaproteobacteria</taxon>
        <taxon>Hyphomicrobiales</taxon>
        <taxon>Reyranellaceae</taxon>
        <taxon>Reyranella</taxon>
    </lineage>
</organism>
<proteinExistence type="predicted"/>
<dbReference type="PANTHER" id="PTHR11686:SF9">
    <property type="entry name" value="RE13973P"/>
    <property type="match status" value="1"/>
</dbReference>
<protein>
    <submittedName>
        <fullName evidence="1">Gamma-glutamyltransferase family protein</fullName>
    </submittedName>
</protein>
<keyword evidence="2" id="KW-1185">Reference proteome</keyword>
<dbReference type="Proteomes" id="UP000727907">
    <property type="component" value="Unassembled WGS sequence"/>
</dbReference>
<name>A0ABS6ISJ6_9HYPH</name>